<protein>
    <submittedName>
        <fullName evidence="1">Unannotated protein</fullName>
    </submittedName>
</protein>
<dbReference type="SUPFAM" id="SSF56300">
    <property type="entry name" value="Metallo-dependent phosphatases"/>
    <property type="match status" value="1"/>
</dbReference>
<sequence>MPDFEAAFAAYFTQGPDGRPRYDDRPGGKHALQAYAYRPVPSVQVVTLDVFDTVRGAVRARLDDAQMTWLRSVLRRARADGVPWVIVQGHTPVLGPVRVRGSSGLQYDGGRRSELWRVFRDLGVDLYLCGEVHDVTAIERDGVTQLSHGGLYQFGLTNFLLADVYADRLELQLRDFDVTHSDRDPRLWESRPAGIPSTIGVTGPARTIGTAVLDPDGTLRDRTGILLPYTPTR</sequence>
<dbReference type="AlphaFoldDB" id="A0A6J6RYK4"/>
<reference evidence="1" key="1">
    <citation type="submission" date="2020-05" db="EMBL/GenBank/DDBJ databases">
        <authorList>
            <person name="Chiriac C."/>
            <person name="Salcher M."/>
            <person name="Ghai R."/>
            <person name="Kavagutti S V."/>
        </authorList>
    </citation>
    <scope>NUCLEOTIDE SEQUENCE</scope>
</reference>
<organism evidence="1">
    <name type="scientific">freshwater metagenome</name>
    <dbReference type="NCBI Taxonomy" id="449393"/>
    <lineage>
        <taxon>unclassified sequences</taxon>
        <taxon>metagenomes</taxon>
        <taxon>ecological metagenomes</taxon>
    </lineage>
</organism>
<gene>
    <name evidence="1" type="ORF">UFOPK2579_02382</name>
</gene>
<accession>A0A6J6RYK4</accession>
<dbReference type="Gene3D" id="3.60.21.10">
    <property type="match status" value="1"/>
</dbReference>
<dbReference type="EMBL" id="CAEZXR010000348">
    <property type="protein sequence ID" value="CAB4727556.1"/>
    <property type="molecule type" value="Genomic_DNA"/>
</dbReference>
<name>A0A6J6RYK4_9ZZZZ</name>
<proteinExistence type="predicted"/>
<dbReference type="InterPro" id="IPR029052">
    <property type="entry name" value="Metallo-depent_PP-like"/>
</dbReference>
<evidence type="ECO:0000313" key="1">
    <source>
        <dbReference type="EMBL" id="CAB4727556.1"/>
    </source>
</evidence>